<protein>
    <submittedName>
        <fullName evidence="1">Uncharacterized protein</fullName>
    </submittedName>
</protein>
<evidence type="ECO:0000313" key="2">
    <source>
        <dbReference type="Proteomes" id="UP000244080"/>
    </source>
</evidence>
<evidence type="ECO:0000313" key="1">
    <source>
        <dbReference type="EMBL" id="PTP22150.1"/>
    </source>
</evidence>
<accession>A0A2T5EMM9</accession>
<organism evidence="1 2">
    <name type="scientific">Vibrio splendidus</name>
    <dbReference type="NCBI Taxonomy" id="29497"/>
    <lineage>
        <taxon>Bacteria</taxon>
        <taxon>Pseudomonadati</taxon>
        <taxon>Pseudomonadota</taxon>
        <taxon>Gammaproteobacteria</taxon>
        <taxon>Vibrionales</taxon>
        <taxon>Vibrionaceae</taxon>
        <taxon>Vibrio</taxon>
    </lineage>
</organism>
<dbReference type="EMBL" id="PIGA01000004">
    <property type="protein sequence ID" value="PTP22150.1"/>
    <property type="molecule type" value="Genomic_DNA"/>
</dbReference>
<reference evidence="1 2" key="1">
    <citation type="submission" date="2017-11" db="EMBL/GenBank/DDBJ databases">
        <title>Population delineation of vibrios coincides with oyster pathogenicity.</title>
        <authorList>
            <person name="Bruto M."/>
            <person name="Labreuche Y."/>
            <person name="James A."/>
            <person name="Piel D."/>
            <person name="Chenivesse S."/>
            <person name="Petton B."/>
            <person name="Polz M.F."/>
            <person name="Le Roux F."/>
        </authorList>
    </citation>
    <scope>NUCLEOTIDE SEQUENCE [LARGE SCALE GENOMIC DNA]</scope>
    <source>
        <strain evidence="1 2">1F_55</strain>
    </source>
</reference>
<name>A0A2T5EMM9_VIBSP</name>
<dbReference type="Proteomes" id="UP000244080">
    <property type="component" value="Unassembled WGS sequence"/>
</dbReference>
<gene>
    <name evidence="1" type="ORF">CWO36_03370</name>
</gene>
<proteinExistence type="predicted"/>
<dbReference type="AlphaFoldDB" id="A0A2T5EMM9"/>
<sequence length="65" mass="7506">MTQNEVLTLKCINLYLSILGVKKDITNIKNTTEESKNFNDELKKIQINNKVNVVIKRSKTKKLTI</sequence>
<comment type="caution">
    <text evidence="1">The sequence shown here is derived from an EMBL/GenBank/DDBJ whole genome shotgun (WGS) entry which is preliminary data.</text>
</comment>